<name>A5IIR2_THEP1</name>
<evidence type="ECO:0000256" key="1">
    <source>
        <dbReference type="SAM" id="Coils"/>
    </source>
</evidence>
<protein>
    <submittedName>
        <fullName evidence="2">Uncharacterized protein</fullName>
    </submittedName>
</protein>
<accession>A5IIR2</accession>
<dbReference type="EMBL" id="CP000702">
    <property type="protein sequence ID" value="ABQ46085.1"/>
    <property type="molecule type" value="Genomic_DNA"/>
</dbReference>
<dbReference type="AlphaFoldDB" id="A5IIR2"/>
<feature type="coiled-coil region" evidence="1">
    <location>
        <begin position="20"/>
        <end position="47"/>
    </location>
</feature>
<dbReference type="HOGENOM" id="CLU_186987_0_0_0"/>
<dbReference type="STRING" id="390874.Tpet_0056"/>
<dbReference type="Proteomes" id="UP000006558">
    <property type="component" value="Chromosome"/>
</dbReference>
<evidence type="ECO:0000313" key="3">
    <source>
        <dbReference type="Proteomes" id="UP000006558"/>
    </source>
</evidence>
<dbReference type="KEGG" id="tpt:Tpet_0056"/>
<reference evidence="2 3" key="2">
    <citation type="journal article" date="2009" name="Proc. Natl. Acad. Sci. U.S.A.">
        <title>On the chimeric nature, thermophilic origin, and phylogenetic placement of the Thermotogales.</title>
        <authorList>
            <person name="Zhaxybayeva O."/>
            <person name="Swithers K.S."/>
            <person name="Lapierre P."/>
            <person name="Fournier G.P."/>
            <person name="Bickhart D.M."/>
            <person name="DeBoy R.T."/>
            <person name="Nelson K.E."/>
            <person name="Nesbo C.L."/>
            <person name="Doolittle W.F."/>
            <person name="Gogarten J.P."/>
            <person name="Noll K.M."/>
        </authorList>
    </citation>
    <scope>NUCLEOTIDE SEQUENCE [LARGE SCALE GENOMIC DNA]</scope>
    <source>
        <strain evidence="3">ATCC BAA-488 / DSM 13995 / JCM 10881 / RKU-1</strain>
    </source>
</reference>
<sequence length="62" mass="7183">MLVAVLLFVGVTALRVGVLAFYLTQNNKKLEIEIKELERTHQALKEEFYHISSYFDLLNPSE</sequence>
<gene>
    <name evidence="2" type="ordered locus">Tpet_0056</name>
</gene>
<organism evidence="2 3">
    <name type="scientific">Thermotoga petrophila (strain ATCC BAA-488 / DSM 13995 / JCM 10881 / RKU-1)</name>
    <dbReference type="NCBI Taxonomy" id="390874"/>
    <lineage>
        <taxon>Bacteria</taxon>
        <taxon>Thermotogati</taxon>
        <taxon>Thermotogota</taxon>
        <taxon>Thermotogae</taxon>
        <taxon>Thermotogales</taxon>
        <taxon>Thermotogaceae</taxon>
        <taxon>Thermotoga</taxon>
    </lineage>
</organism>
<proteinExistence type="predicted"/>
<reference evidence="3" key="1">
    <citation type="submission" date="2007-05" db="EMBL/GenBank/DDBJ databases">
        <title>Complete sequence of Thermotoga petrophila RKU-1.</title>
        <authorList>
            <consortium name="US DOE Joint Genome Institute"/>
            <person name="Copeland A."/>
            <person name="Lucas S."/>
            <person name="Lapidus A."/>
            <person name="Barry K."/>
            <person name="Glavina del Rio T."/>
            <person name="Dalin E."/>
            <person name="Tice H."/>
            <person name="Pitluck S."/>
            <person name="Sims D."/>
            <person name="Brettin T."/>
            <person name="Bruce D."/>
            <person name="Detter J.C."/>
            <person name="Han C."/>
            <person name="Tapia R."/>
            <person name="Schmutz J."/>
            <person name="Larimer F."/>
            <person name="Land M."/>
            <person name="Hauser L."/>
            <person name="Kyrpides N."/>
            <person name="Mikhailova N."/>
            <person name="Nelson K."/>
            <person name="Gogarten J.P."/>
            <person name="Noll K."/>
            <person name="Richardson P."/>
        </authorList>
    </citation>
    <scope>NUCLEOTIDE SEQUENCE [LARGE SCALE GENOMIC DNA]</scope>
    <source>
        <strain evidence="3">ATCC BAA-488 / DSM 13995 / JCM 10881 / RKU-1</strain>
    </source>
</reference>
<evidence type="ECO:0000313" key="2">
    <source>
        <dbReference type="EMBL" id="ABQ46085.1"/>
    </source>
</evidence>
<keyword evidence="1" id="KW-0175">Coiled coil</keyword>